<gene>
    <name evidence="2" type="ORF">FHS50_001123</name>
</gene>
<protein>
    <submittedName>
        <fullName evidence="2">Putative small integral membrane protein</fullName>
    </submittedName>
</protein>
<dbReference type="InterPro" id="IPR018681">
    <property type="entry name" value="DUF2165_transmembrane"/>
</dbReference>
<dbReference type="EMBL" id="JACICF010000001">
    <property type="protein sequence ID" value="MBB3764100.1"/>
    <property type="molecule type" value="Genomic_DNA"/>
</dbReference>
<feature type="transmembrane region" description="Helical" evidence="1">
    <location>
        <begin position="61"/>
        <end position="85"/>
    </location>
</feature>
<dbReference type="RefSeq" id="WP_183933388.1">
    <property type="nucleotide sequence ID" value="NZ_JACICF010000001.1"/>
</dbReference>
<feature type="transmembrane region" description="Helical" evidence="1">
    <location>
        <begin position="143"/>
        <end position="160"/>
    </location>
</feature>
<keyword evidence="1" id="KW-0472">Membrane</keyword>
<dbReference type="Proteomes" id="UP000578569">
    <property type="component" value="Unassembled WGS sequence"/>
</dbReference>
<dbReference type="Pfam" id="PF09933">
    <property type="entry name" value="DUF2165"/>
    <property type="match status" value="1"/>
</dbReference>
<keyword evidence="1" id="KW-0812">Transmembrane</keyword>
<sequence length="176" mass="18950">MRIRLMKMLLVIAAGLQALFYGLQNIVNLDEAYGYVAAVFAMEGHEAYPDSLIAPITSPTIVWIALGTIIFLEIAAGLLALIGAVRMGMSHHGTVSAFNASKRPAIIGLGLMLFIWLGLFLAIGGALFQMWQTPLGQASMDGAFIYAVTSGLVLAIVTQPEPPHADRIPHERQLPH</sequence>
<evidence type="ECO:0000256" key="1">
    <source>
        <dbReference type="SAM" id="Phobius"/>
    </source>
</evidence>
<keyword evidence="3" id="KW-1185">Reference proteome</keyword>
<feature type="transmembrane region" description="Helical" evidence="1">
    <location>
        <begin position="106"/>
        <end position="131"/>
    </location>
</feature>
<proteinExistence type="predicted"/>
<dbReference type="AlphaFoldDB" id="A0A839Z087"/>
<evidence type="ECO:0000313" key="3">
    <source>
        <dbReference type="Proteomes" id="UP000578569"/>
    </source>
</evidence>
<keyword evidence="1" id="KW-1133">Transmembrane helix</keyword>
<accession>A0A839Z087</accession>
<name>A0A839Z087_9SPHN</name>
<evidence type="ECO:0000313" key="2">
    <source>
        <dbReference type="EMBL" id="MBB3764100.1"/>
    </source>
</evidence>
<comment type="caution">
    <text evidence="2">The sequence shown here is derived from an EMBL/GenBank/DDBJ whole genome shotgun (WGS) entry which is preliminary data.</text>
</comment>
<organism evidence="2 3">
    <name type="scientific">Sphingomicrobium lutaoense</name>
    <dbReference type="NCBI Taxonomy" id="515949"/>
    <lineage>
        <taxon>Bacteria</taxon>
        <taxon>Pseudomonadati</taxon>
        <taxon>Pseudomonadota</taxon>
        <taxon>Alphaproteobacteria</taxon>
        <taxon>Sphingomonadales</taxon>
        <taxon>Sphingomonadaceae</taxon>
        <taxon>Sphingomicrobium</taxon>
    </lineage>
</organism>
<reference evidence="2 3" key="1">
    <citation type="submission" date="2020-08" db="EMBL/GenBank/DDBJ databases">
        <title>Genomic Encyclopedia of Type Strains, Phase IV (KMG-IV): sequencing the most valuable type-strain genomes for metagenomic binning, comparative biology and taxonomic classification.</title>
        <authorList>
            <person name="Goeker M."/>
        </authorList>
    </citation>
    <scope>NUCLEOTIDE SEQUENCE [LARGE SCALE GENOMIC DNA]</scope>
    <source>
        <strain evidence="2 3">DSM 24194</strain>
    </source>
</reference>